<dbReference type="EMBL" id="VORW01000046">
    <property type="protein sequence ID" value="TXE01388.1"/>
    <property type="molecule type" value="Genomic_DNA"/>
</dbReference>
<name>A0A5C7AA16_9BACT</name>
<dbReference type="Proteomes" id="UP000321935">
    <property type="component" value="Unassembled WGS sequence"/>
</dbReference>
<reference evidence="3 4" key="1">
    <citation type="submission" date="2019-08" db="EMBL/GenBank/DDBJ databases">
        <title>Genomes sequence of Algoriphagus aquimarinus ACAM450.</title>
        <authorList>
            <person name="Bowman J.P."/>
        </authorList>
    </citation>
    <scope>NUCLEOTIDE SEQUENCE [LARGE SCALE GENOMIC DNA]</scope>
    <source>
        <strain evidence="3 4">ACAM 450</strain>
    </source>
</reference>
<dbReference type="SUPFAM" id="SSF53098">
    <property type="entry name" value="Ribonuclease H-like"/>
    <property type="match status" value="1"/>
</dbReference>
<dbReference type="AlphaFoldDB" id="A0A5C7AA16"/>
<evidence type="ECO:0000259" key="2">
    <source>
        <dbReference type="Pfam" id="PF01609"/>
    </source>
</evidence>
<evidence type="ECO:0000256" key="1">
    <source>
        <dbReference type="SAM" id="Phobius"/>
    </source>
</evidence>
<dbReference type="Pfam" id="PF01609">
    <property type="entry name" value="DDE_Tnp_1"/>
    <property type="match status" value="1"/>
</dbReference>
<feature type="transmembrane region" description="Helical" evidence="1">
    <location>
        <begin position="103"/>
        <end position="122"/>
    </location>
</feature>
<feature type="domain" description="Transposase IS4-like" evidence="2">
    <location>
        <begin position="30"/>
        <end position="114"/>
    </location>
</feature>
<dbReference type="GO" id="GO:0006313">
    <property type="term" value="P:DNA transposition"/>
    <property type="evidence" value="ECO:0007669"/>
    <property type="project" value="InterPro"/>
</dbReference>
<evidence type="ECO:0000313" key="3">
    <source>
        <dbReference type="EMBL" id="TXE01388.1"/>
    </source>
</evidence>
<comment type="caution">
    <text evidence="3">The sequence shown here is derived from an EMBL/GenBank/DDBJ whole genome shotgun (WGS) entry which is preliminary data.</text>
</comment>
<organism evidence="3 4">
    <name type="scientific">Algoriphagus aquimarinus</name>
    <dbReference type="NCBI Taxonomy" id="237018"/>
    <lineage>
        <taxon>Bacteria</taxon>
        <taxon>Pseudomonadati</taxon>
        <taxon>Bacteroidota</taxon>
        <taxon>Cytophagia</taxon>
        <taxon>Cytophagales</taxon>
        <taxon>Cyclobacteriaceae</taxon>
        <taxon>Algoriphagus</taxon>
    </lineage>
</organism>
<sequence length="198" mass="23350">MDIVIKLNNKVKSAVRMIAFPASEEVAESRRRKARKELKMTPSADYLELQGWFIYLTTIGKETAEPKKIFALYKLRWRIEIIFKSWKSNMAFDRVHNVSKIQLWVILWSRFIMIIICTQLIYTPCRLVIKANLNKDLSLLKVTHYLIKHPEKITGILTELQSDPNKLGVISTTMAKYCSYEKRKKRSNYQEDLRTIYS</sequence>
<dbReference type="InterPro" id="IPR012337">
    <property type="entry name" value="RNaseH-like_sf"/>
</dbReference>
<evidence type="ECO:0000313" key="4">
    <source>
        <dbReference type="Proteomes" id="UP000321935"/>
    </source>
</evidence>
<dbReference type="OrthoDB" id="157819at2"/>
<gene>
    <name evidence="3" type="ORF">ESV85_22095</name>
</gene>
<protein>
    <submittedName>
        <fullName evidence="3">Transposase</fullName>
    </submittedName>
</protein>
<keyword evidence="1" id="KW-1133">Transmembrane helix</keyword>
<proteinExistence type="predicted"/>
<dbReference type="GO" id="GO:0004803">
    <property type="term" value="F:transposase activity"/>
    <property type="evidence" value="ECO:0007669"/>
    <property type="project" value="InterPro"/>
</dbReference>
<dbReference type="RefSeq" id="WP_146921511.1">
    <property type="nucleotide sequence ID" value="NZ_VORW01000046.1"/>
</dbReference>
<accession>A0A5C7AA16</accession>
<dbReference type="GO" id="GO:0003677">
    <property type="term" value="F:DNA binding"/>
    <property type="evidence" value="ECO:0007669"/>
    <property type="project" value="InterPro"/>
</dbReference>
<keyword evidence="1" id="KW-0812">Transmembrane</keyword>
<dbReference type="InterPro" id="IPR002559">
    <property type="entry name" value="Transposase_11"/>
</dbReference>
<keyword evidence="1" id="KW-0472">Membrane</keyword>